<reference evidence="26" key="1">
    <citation type="submission" date="2025-08" db="UniProtKB">
        <authorList>
            <consortium name="Ensembl"/>
        </authorList>
    </citation>
    <scope>IDENTIFICATION</scope>
</reference>
<evidence type="ECO:0000256" key="14">
    <source>
        <dbReference type="ARBA" id="ARBA00023004"/>
    </source>
</evidence>
<name>A0A673YF15_SALTR</name>
<keyword evidence="10" id="KW-1278">Translocase</keyword>
<dbReference type="AlphaFoldDB" id="A0A673YF15"/>
<evidence type="ECO:0000313" key="27">
    <source>
        <dbReference type="Proteomes" id="UP000472277"/>
    </source>
</evidence>
<evidence type="ECO:0000256" key="9">
    <source>
        <dbReference type="ARBA" id="ARBA00022753"/>
    </source>
</evidence>
<keyword evidence="15 24" id="KW-0472">Membrane</keyword>
<feature type="domain" description="Cytochrome b561" evidence="25">
    <location>
        <begin position="55"/>
        <end position="117"/>
    </location>
</feature>
<dbReference type="OMA" id="TCCHEIE"/>
<feature type="transmembrane region" description="Helical" evidence="24">
    <location>
        <begin position="77"/>
        <end position="101"/>
    </location>
</feature>
<evidence type="ECO:0000256" key="3">
    <source>
        <dbReference type="ARBA" id="ARBA00004155"/>
    </source>
</evidence>
<accession>A0A673YF15</accession>
<keyword evidence="9" id="KW-0967">Endosome</keyword>
<dbReference type="Ensembl" id="ENSSTUT00000034619.1">
    <property type="protein sequence ID" value="ENSSTUP00000033133.1"/>
    <property type="gene ID" value="ENSSTUG00000014202.1"/>
</dbReference>
<dbReference type="EC" id="7.2.1.3" evidence="18"/>
<evidence type="ECO:0000313" key="26">
    <source>
        <dbReference type="Ensembl" id="ENSSTUP00000033133.1"/>
    </source>
</evidence>
<evidence type="ECO:0000256" key="16">
    <source>
        <dbReference type="ARBA" id="ARBA00023180"/>
    </source>
</evidence>
<evidence type="ECO:0000256" key="23">
    <source>
        <dbReference type="ARBA" id="ARBA00048457"/>
    </source>
</evidence>
<keyword evidence="7 24" id="KW-0812">Transmembrane</keyword>
<dbReference type="GO" id="GO:0140571">
    <property type="term" value="F:transmembrane ascorbate ferrireductase activity"/>
    <property type="evidence" value="ECO:0007669"/>
    <property type="project" value="UniProtKB-EC"/>
</dbReference>
<dbReference type="GO" id="GO:0046872">
    <property type="term" value="F:metal ion binding"/>
    <property type="evidence" value="ECO:0007669"/>
    <property type="project" value="UniProtKB-KW"/>
</dbReference>
<keyword evidence="5" id="KW-0813">Transport</keyword>
<evidence type="ECO:0000256" key="17">
    <source>
        <dbReference type="ARBA" id="ARBA00023228"/>
    </source>
</evidence>
<feature type="transmembrane region" description="Helical" evidence="24">
    <location>
        <begin position="183"/>
        <end position="203"/>
    </location>
</feature>
<keyword evidence="11" id="KW-0249">Electron transport</keyword>
<comment type="function">
    <text evidence="22">Transmembrane reductase that uses ascorbate as an electron donor in the cytoplasm and transfers electrons across membranes to reduce iron cations Fe(3+) into Fe(2+) in the lumen of the late endosome and lysosome. Reduced iron can then be extruded from the late endosome and lysosome to the cytoplasm by divalent metal-specific transporters. It is therefore most probably involved in endosomal and lysosomal cellular iron homeostasis.</text>
</comment>
<keyword evidence="12 24" id="KW-1133">Transmembrane helix</keyword>
<dbReference type="Gene3D" id="1.20.120.1770">
    <property type="match status" value="1"/>
</dbReference>
<reference evidence="26" key="2">
    <citation type="submission" date="2025-09" db="UniProtKB">
        <authorList>
            <consortium name="Ensembl"/>
        </authorList>
    </citation>
    <scope>IDENTIFICATION</scope>
</reference>
<comment type="subcellular location">
    <subcellularLocation>
        <location evidence="2">Late endosome membrane</location>
        <topology evidence="2">Multi-pass membrane protein</topology>
    </subcellularLocation>
    <subcellularLocation>
        <location evidence="3">Lysosome membrane</location>
        <topology evidence="3">Multi-pass membrane protein</topology>
    </subcellularLocation>
</comment>
<dbReference type="GO" id="GO:0031902">
    <property type="term" value="C:late endosome membrane"/>
    <property type="evidence" value="ECO:0007669"/>
    <property type="project" value="UniProtKB-SubCell"/>
</dbReference>
<evidence type="ECO:0000256" key="2">
    <source>
        <dbReference type="ARBA" id="ARBA00004107"/>
    </source>
</evidence>
<evidence type="ECO:0000256" key="1">
    <source>
        <dbReference type="ARBA" id="ARBA00001970"/>
    </source>
</evidence>
<evidence type="ECO:0000256" key="22">
    <source>
        <dbReference type="ARBA" id="ARBA00046132"/>
    </source>
</evidence>
<feature type="transmembrane region" description="Helical" evidence="24">
    <location>
        <begin position="21"/>
        <end position="40"/>
    </location>
</feature>
<keyword evidence="16" id="KW-0325">Glycoprotein</keyword>
<keyword evidence="13" id="KW-0560">Oxidoreductase</keyword>
<dbReference type="InParanoid" id="A0A673YF15"/>
<evidence type="ECO:0000256" key="20">
    <source>
        <dbReference type="ARBA" id="ARBA00042550"/>
    </source>
</evidence>
<evidence type="ECO:0000256" key="4">
    <source>
        <dbReference type="ARBA" id="ARBA00011738"/>
    </source>
</evidence>
<keyword evidence="6" id="KW-0349">Heme</keyword>
<keyword evidence="17" id="KW-0458">Lysosome</keyword>
<evidence type="ECO:0000256" key="13">
    <source>
        <dbReference type="ARBA" id="ARBA00023002"/>
    </source>
</evidence>
<comment type="subunit">
    <text evidence="4">Homodimer.</text>
</comment>
<dbReference type="PANTHER" id="PTHR10106:SF38">
    <property type="entry name" value="LYSOSOMAL MEMBRANE ASCORBATE-DEPENDENT FERRIREDUCTASE CYB561A3"/>
    <property type="match status" value="1"/>
</dbReference>
<keyword evidence="14" id="KW-0408">Iron</keyword>
<keyword evidence="8" id="KW-0479">Metal-binding</keyword>
<dbReference type="Proteomes" id="UP000472277">
    <property type="component" value="Chromosome 27"/>
</dbReference>
<dbReference type="Pfam" id="PF03188">
    <property type="entry name" value="Cytochrom_B561"/>
    <property type="match status" value="1"/>
</dbReference>
<comment type="cofactor">
    <cofactor evidence="1">
        <name>heme b</name>
        <dbReference type="ChEBI" id="CHEBI:60344"/>
    </cofactor>
</comment>
<evidence type="ECO:0000256" key="6">
    <source>
        <dbReference type="ARBA" id="ARBA00022617"/>
    </source>
</evidence>
<sequence>MICYPSPDLSLETILSRSSTYNPFGLVFALTCTVTVGPYIDRCVPFQMIFLHFHSVAIGAVLYRFPLTWGQNKLSWMLLRAGVMILALVCAVLGLCAVFDFHNSKAIPNLYSLDCYLHQSTHSSPLRFSICATANTQIKMALSYNNCELILGHILLLKSAHVWMGDSILILSISYANLPPEAFVANSLGVFIVAFGLVVLKFLSNQKWKRPEPTSEDMSYRVSATNLM</sequence>
<proteinExistence type="predicted"/>
<dbReference type="InterPro" id="IPR043205">
    <property type="entry name" value="CYB561/CYBRD1-like"/>
</dbReference>
<evidence type="ECO:0000256" key="18">
    <source>
        <dbReference type="ARBA" id="ARBA00024225"/>
    </source>
</evidence>
<evidence type="ECO:0000256" key="15">
    <source>
        <dbReference type="ARBA" id="ARBA00023136"/>
    </source>
</evidence>
<evidence type="ECO:0000256" key="21">
    <source>
        <dbReference type="ARBA" id="ARBA00042571"/>
    </source>
</evidence>
<dbReference type="InterPro" id="IPR006593">
    <property type="entry name" value="Cyt_b561/ferric_Rdtase_TM"/>
</dbReference>
<dbReference type="GeneTree" id="ENSGT01000000220351"/>
<protein>
    <recommendedName>
        <fullName evidence="19">Lysosomal membrane ascorbate-dependent ferrireductase CYB561A3</fullName>
        <ecNumber evidence="18">7.2.1.3</ecNumber>
    </recommendedName>
    <alternativeName>
        <fullName evidence="21">Cytochrome b ascorbate-dependent protein 3</fullName>
    </alternativeName>
    <alternativeName>
        <fullName evidence="20">Lysosomal cytochrome b</fullName>
    </alternativeName>
</protein>
<evidence type="ECO:0000256" key="7">
    <source>
        <dbReference type="ARBA" id="ARBA00022692"/>
    </source>
</evidence>
<evidence type="ECO:0000256" key="24">
    <source>
        <dbReference type="SAM" id="Phobius"/>
    </source>
</evidence>
<dbReference type="PANTHER" id="PTHR10106">
    <property type="entry name" value="CYTOCHROME B561-RELATED"/>
    <property type="match status" value="1"/>
</dbReference>
<organism evidence="26 27">
    <name type="scientific">Salmo trutta</name>
    <name type="common">Brown trout</name>
    <dbReference type="NCBI Taxonomy" id="8032"/>
    <lineage>
        <taxon>Eukaryota</taxon>
        <taxon>Metazoa</taxon>
        <taxon>Chordata</taxon>
        <taxon>Craniata</taxon>
        <taxon>Vertebrata</taxon>
        <taxon>Euteleostomi</taxon>
        <taxon>Actinopterygii</taxon>
        <taxon>Neopterygii</taxon>
        <taxon>Teleostei</taxon>
        <taxon>Protacanthopterygii</taxon>
        <taxon>Salmoniformes</taxon>
        <taxon>Salmonidae</taxon>
        <taxon>Salmoninae</taxon>
        <taxon>Salmo</taxon>
    </lineage>
</organism>
<comment type="catalytic activity">
    <reaction evidence="23">
        <text>Fe(3+)(out) + L-ascorbate(in) = monodehydro-L-ascorbate radical(in) + Fe(2+)(out) + H(+)</text>
        <dbReference type="Rhea" id="RHEA:30403"/>
        <dbReference type="ChEBI" id="CHEBI:15378"/>
        <dbReference type="ChEBI" id="CHEBI:29033"/>
        <dbReference type="ChEBI" id="CHEBI:29034"/>
        <dbReference type="ChEBI" id="CHEBI:38290"/>
        <dbReference type="ChEBI" id="CHEBI:59513"/>
        <dbReference type="EC" id="7.2.1.3"/>
    </reaction>
    <physiologicalReaction direction="left-to-right" evidence="23">
        <dbReference type="Rhea" id="RHEA:30404"/>
    </physiologicalReaction>
</comment>
<feature type="transmembrane region" description="Helical" evidence="24">
    <location>
        <begin position="46"/>
        <end position="65"/>
    </location>
</feature>
<dbReference type="GO" id="GO:0005765">
    <property type="term" value="C:lysosomal membrane"/>
    <property type="evidence" value="ECO:0007669"/>
    <property type="project" value="UniProtKB-SubCell"/>
</dbReference>
<evidence type="ECO:0000256" key="5">
    <source>
        <dbReference type="ARBA" id="ARBA00022448"/>
    </source>
</evidence>
<evidence type="ECO:0000256" key="12">
    <source>
        <dbReference type="ARBA" id="ARBA00022989"/>
    </source>
</evidence>
<evidence type="ECO:0000256" key="10">
    <source>
        <dbReference type="ARBA" id="ARBA00022967"/>
    </source>
</evidence>
<evidence type="ECO:0000259" key="25">
    <source>
        <dbReference type="Pfam" id="PF03188"/>
    </source>
</evidence>
<evidence type="ECO:0000256" key="8">
    <source>
        <dbReference type="ARBA" id="ARBA00022723"/>
    </source>
</evidence>
<keyword evidence="27" id="KW-1185">Reference proteome</keyword>
<evidence type="ECO:0000256" key="11">
    <source>
        <dbReference type="ARBA" id="ARBA00022982"/>
    </source>
</evidence>
<evidence type="ECO:0000256" key="19">
    <source>
        <dbReference type="ARBA" id="ARBA00040498"/>
    </source>
</evidence>